<reference evidence="1" key="1">
    <citation type="submission" date="2020-09" db="EMBL/GenBank/DDBJ databases">
        <title>Genome-Enabled Discovery of Anthraquinone Biosynthesis in Senna tora.</title>
        <authorList>
            <person name="Kang S.-H."/>
            <person name="Pandey R.P."/>
            <person name="Lee C.-M."/>
            <person name="Sim J.-S."/>
            <person name="Jeong J.-T."/>
            <person name="Choi B.-S."/>
            <person name="Jung M."/>
            <person name="Ginzburg D."/>
            <person name="Zhao K."/>
            <person name="Won S.Y."/>
            <person name="Oh T.-J."/>
            <person name="Yu Y."/>
            <person name="Kim N.-H."/>
            <person name="Lee O.R."/>
            <person name="Lee T.-H."/>
            <person name="Bashyal P."/>
            <person name="Kim T.-S."/>
            <person name="Lee W.-H."/>
            <person name="Kawkins C."/>
            <person name="Kim C.-K."/>
            <person name="Kim J.S."/>
            <person name="Ahn B.O."/>
            <person name="Rhee S.Y."/>
            <person name="Sohng J.K."/>
        </authorList>
    </citation>
    <scope>NUCLEOTIDE SEQUENCE</scope>
    <source>
        <tissue evidence="1">Leaf</tissue>
    </source>
</reference>
<dbReference type="AlphaFoldDB" id="A0A834SY93"/>
<evidence type="ECO:0000313" key="2">
    <source>
        <dbReference type="Proteomes" id="UP000634136"/>
    </source>
</evidence>
<protein>
    <submittedName>
        <fullName evidence="1">Uncharacterized protein</fullName>
    </submittedName>
</protein>
<organism evidence="1 2">
    <name type="scientific">Senna tora</name>
    <dbReference type="NCBI Taxonomy" id="362788"/>
    <lineage>
        <taxon>Eukaryota</taxon>
        <taxon>Viridiplantae</taxon>
        <taxon>Streptophyta</taxon>
        <taxon>Embryophyta</taxon>
        <taxon>Tracheophyta</taxon>
        <taxon>Spermatophyta</taxon>
        <taxon>Magnoliopsida</taxon>
        <taxon>eudicotyledons</taxon>
        <taxon>Gunneridae</taxon>
        <taxon>Pentapetalae</taxon>
        <taxon>rosids</taxon>
        <taxon>fabids</taxon>
        <taxon>Fabales</taxon>
        <taxon>Fabaceae</taxon>
        <taxon>Caesalpinioideae</taxon>
        <taxon>Cassia clade</taxon>
        <taxon>Senna</taxon>
    </lineage>
</organism>
<keyword evidence="2" id="KW-1185">Reference proteome</keyword>
<comment type="caution">
    <text evidence="1">The sequence shown here is derived from an EMBL/GenBank/DDBJ whole genome shotgun (WGS) entry which is preliminary data.</text>
</comment>
<dbReference type="Proteomes" id="UP000634136">
    <property type="component" value="Unassembled WGS sequence"/>
</dbReference>
<evidence type="ECO:0000313" key="1">
    <source>
        <dbReference type="EMBL" id="KAF7812858.1"/>
    </source>
</evidence>
<gene>
    <name evidence="1" type="ORF">G2W53_033834</name>
</gene>
<name>A0A834SY93_9FABA</name>
<accession>A0A834SY93</accession>
<dbReference type="EMBL" id="JAAIUW010000010">
    <property type="protein sequence ID" value="KAF7812858.1"/>
    <property type="molecule type" value="Genomic_DNA"/>
</dbReference>
<sequence>MEEWKRNGKLQWRDLNMMATWELDGGGGET</sequence>
<proteinExistence type="predicted"/>